<keyword evidence="1" id="KW-0812">Transmembrane</keyword>
<evidence type="ECO:0000256" key="1">
    <source>
        <dbReference type="SAM" id="Phobius"/>
    </source>
</evidence>
<feature type="transmembrane region" description="Helical" evidence="1">
    <location>
        <begin position="407"/>
        <end position="427"/>
    </location>
</feature>
<reference evidence="3" key="2">
    <citation type="submission" date="2016-04" db="EMBL/GenBank/DDBJ databases">
        <title>First Complete Genome Sequence of a Subdivision 6 Acidobacterium.</title>
        <authorList>
            <person name="Huang S."/>
            <person name="Vieira S."/>
            <person name="Bunk B."/>
            <person name="Riedel T."/>
            <person name="Sproeer C."/>
            <person name="Overmann J."/>
        </authorList>
    </citation>
    <scope>NUCLEOTIDE SEQUENCE [LARGE SCALE GENOMIC DNA]</scope>
    <source>
        <strain evidence="3">DSM 100886 HEG_-6_39</strain>
    </source>
</reference>
<dbReference type="AlphaFoldDB" id="A0A143PTS2"/>
<evidence type="ECO:0000313" key="2">
    <source>
        <dbReference type="EMBL" id="AMY11736.1"/>
    </source>
</evidence>
<feature type="transmembrane region" description="Helical" evidence="1">
    <location>
        <begin position="230"/>
        <end position="249"/>
    </location>
</feature>
<keyword evidence="3" id="KW-1185">Reference proteome</keyword>
<feature type="transmembrane region" description="Helical" evidence="1">
    <location>
        <begin position="181"/>
        <end position="199"/>
    </location>
</feature>
<dbReference type="Proteomes" id="UP000076079">
    <property type="component" value="Chromosome"/>
</dbReference>
<keyword evidence="1" id="KW-1133">Transmembrane helix</keyword>
<dbReference type="STRING" id="1855912.LuPra_04994"/>
<dbReference type="RefSeq" id="WP_110173255.1">
    <property type="nucleotide sequence ID" value="NZ_CP015136.1"/>
</dbReference>
<dbReference type="EMBL" id="CP015136">
    <property type="protein sequence ID" value="AMY11736.1"/>
    <property type="molecule type" value="Genomic_DNA"/>
</dbReference>
<dbReference type="PATRIC" id="fig|1813736.3.peg.5249"/>
<evidence type="ECO:0008006" key="4">
    <source>
        <dbReference type="Google" id="ProtNLM"/>
    </source>
</evidence>
<keyword evidence="1" id="KW-0472">Membrane</keyword>
<organism evidence="2 3">
    <name type="scientific">Luteitalea pratensis</name>
    <dbReference type="NCBI Taxonomy" id="1855912"/>
    <lineage>
        <taxon>Bacteria</taxon>
        <taxon>Pseudomonadati</taxon>
        <taxon>Acidobacteriota</taxon>
        <taxon>Vicinamibacteria</taxon>
        <taxon>Vicinamibacterales</taxon>
        <taxon>Vicinamibacteraceae</taxon>
        <taxon>Luteitalea</taxon>
    </lineage>
</organism>
<dbReference type="KEGG" id="abac:LuPra_04994"/>
<protein>
    <recommendedName>
        <fullName evidence="4">Glycosyltransferase RgtA/B/C/D-like domain-containing protein</fullName>
    </recommendedName>
</protein>
<proteinExistence type="predicted"/>
<feature type="transmembrane region" description="Helical" evidence="1">
    <location>
        <begin position="205"/>
        <end position="223"/>
    </location>
</feature>
<feature type="transmembrane region" description="Helical" evidence="1">
    <location>
        <begin position="33"/>
        <end position="54"/>
    </location>
</feature>
<sequence length="433" mass="45338">MTGRVLAAIAVSWAAGGGVVALAWPRSHSLPWVAWLALAGLVGPFTVGAALLIAGNAGVTAHLSVPCIAGLALGGFAWGSRRRWKQLPVAARTPALVMVTLVLAIGWSAWIAGRTHLGWDGTVVWYQKARILAAGSGTMPTTTLADPTRSWTAPDYPLHVPLAMAWVRLWQPVEDERAMKALPAAWCAAILLLVAAAVLERSGSASWTVAAVMVIASAPRLLIGEGSFTSGYGDGPVAGLLAALIWLLWRSDHAAARAWWPLLAIVAAALAATKQEGSVAVLGAAVVCARYGREWRRICFAGPALALALGWQAWTIGAGASSGMAYEWHGVATSVARLRPIVTAYLSEFANIRTWGVLWPSLTLLAVLQRRTLPGPETGIVLTVSAVSALAFVGSDWPDVSMHLNVTVPRLTGAIVPSIVVACFGAGSSQKQN</sequence>
<evidence type="ECO:0000313" key="3">
    <source>
        <dbReference type="Proteomes" id="UP000076079"/>
    </source>
</evidence>
<feature type="transmembrane region" description="Helical" evidence="1">
    <location>
        <begin position="61"/>
        <end position="79"/>
    </location>
</feature>
<gene>
    <name evidence="2" type="ORF">LuPra_04994</name>
</gene>
<feature type="transmembrane region" description="Helical" evidence="1">
    <location>
        <begin position="91"/>
        <end position="112"/>
    </location>
</feature>
<accession>A0A143PTS2</accession>
<reference evidence="2 3" key="1">
    <citation type="journal article" date="2016" name="Genome Announc.">
        <title>First Complete Genome Sequence of a Subdivision 6 Acidobacterium Strain.</title>
        <authorList>
            <person name="Huang S."/>
            <person name="Vieira S."/>
            <person name="Bunk B."/>
            <person name="Riedel T."/>
            <person name="Sproer C."/>
            <person name="Overmann J."/>
        </authorList>
    </citation>
    <scope>NUCLEOTIDE SEQUENCE [LARGE SCALE GENOMIC DNA]</scope>
    <source>
        <strain evidence="3">DSM 100886 HEG_-6_39</strain>
    </source>
</reference>
<name>A0A143PTS2_LUTPR</name>